<name>A0ABV3TZJ0_9GAMM</name>
<dbReference type="PANTHER" id="PTHR47894:SF1">
    <property type="entry name" value="HTH-TYPE TRANSCRIPTIONAL REGULATOR VQSM"/>
    <property type="match status" value="1"/>
</dbReference>
<evidence type="ECO:0000313" key="6">
    <source>
        <dbReference type="Proteomes" id="UP001557484"/>
    </source>
</evidence>
<keyword evidence="3" id="KW-0804">Transcription</keyword>
<dbReference type="InterPro" id="IPR032687">
    <property type="entry name" value="AraC-type_N"/>
</dbReference>
<dbReference type="EMBL" id="JBFRYB010000001">
    <property type="protein sequence ID" value="MEX1666760.1"/>
    <property type="molecule type" value="Genomic_DNA"/>
</dbReference>
<evidence type="ECO:0000313" key="5">
    <source>
        <dbReference type="EMBL" id="MEX1666760.1"/>
    </source>
</evidence>
<comment type="caution">
    <text evidence="5">The sequence shown here is derived from an EMBL/GenBank/DDBJ whole genome shotgun (WGS) entry which is preliminary data.</text>
</comment>
<dbReference type="Pfam" id="PF12833">
    <property type="entry name" value="HTH_18"/>
    <property type="match status" value="1"/>
</dbReference>
<keyword evidence="2" id="KW-0238">DNA-binding</keyword>
<dbReference type="PROSITE" id="PS01124">
    <property type="entry name" value="HTH_ARAC_FAMILY_2"/>
    <property type="match status" value="1"/>
</dbReference>
<dbReference type="InterPro" id="IPR020449">
    <property type="entry name" value="Tscrpt_reg_AraC-type_HTH"/>
</dbReference>
<organism evidence="5 6">
    <name type="scientific">Zhongshania arctica</name>
    <dbReference type="NCBI Taxonomy" id="3238302"/>
    <lineage>
        <taxon>Bacteria</taxon>
        <taxon>Pseudomonadati</taxon>
        <taxon>Pseudomonadota</taxon>
        <taxon>Gammaproteobacteria</taxon>
        <taxon>Cellvibrionales</taxon>
        <taxon>Spongiibacteraceae</taxon>
        <taxon>Zhongshania</taxon>
    </lineage>
</organism>
<evidence type="ECO:0000259" key="4">
    <source>
        <dbReference type="PROSITE" id="PS01124"/>
    </source>
</evidence>
<dbReference type="PRINTS" id="PR00032">
    <property type="entry name" value="HTHARAC"/>
</dbReference>
<accession>A0ABV3TZJ0</accession>
<keyword evidence="1" id="KW-0805">Transcription regulation</keyword>
<reference evidence="5 6" key="1">
    <citation type="journal article" date="2011" name="Int. J. Syst. Evol. Microbiol.">
        <title>Zhongshania antarctica gen. nov., sp. nov. and Zhongshania guokunii sp. nov., gammaproteobacteria respectively isolated from coastal attached (fast) ice and surface seawater of the Antarctic.</title>
        <authorList>
            <person name="Li H.J."/>
            <person name="Zhang X.Y."/>
            <person name="Chen C.X."/>
            <person name="Zhang Y.J."/>
            <person name="Gao Z.M."/>
            <person name="Yu Y."/>
            <person name="Chen X.L."/>
            <person name="Chen B."/>
            <person name="Zhang Y.Z."/>
        </authorList>
    </citation>
    <scope>NUCLEOTIDE SEQUENCE [LARGE SCALE GENOMIC DNA]</scope>
    <source>
        <strain evidence="5 6">R06B22</strain>
    </source>
</reference>
<sequence>MTDITIATPFLRQSLEGAAAAGYDTKRILKECGISPALLEQNQARIALDNFILLQQRVMRVMNDEGLGLFDRPVRLGTFDLIAHAMMHCTTVGDILRRMCHYNNLFEVGFIHTVEESGSQLIYRLQRRHPGAVKNNYIATSIVMTIHRFLCWASVTRVPLASVHLDFPPPEWASEYRYIFYGFPVKFNQKYIELYFDQDHMALPNRQDVGSLKSYLARAPRNIFVPEKNLSYSSQIRGEILRSIQNNEGIPSMEEVAEKLAMHPQTLRRRLRDESTDFTVVRTQARRDVAIYMLSKPQYRIEDISTQLGFSESSAFVRAFKGWMGMTPMAYRKM</sequence>
<dbReference type="Proteomes" id="UP001557484">
    <property type="component" value="Unassembled WGS sequence"/>
</dbReference>
<protein>
    <submittedName>
        <fullName evidence="5">AraC family transcriptional regulator</fullName>
    </submittedName>
</protein>
<dbReference type="RefSeq" id="WP_368376830.1">
    <property type="nucleotide sequence ID" value="NZ_JBFRYB010000001.1"/>
</dbReference>
<dbReference type="Gene3D" id="1.10.10.60">
    <property type="entry name" value="Homeodomain-like"/>
    <property type="match status" value="1"/>
</dbReference>
<keyword evidence="6" id="KW-1185">Reference proteome</keyword>
<evidence type="ECO:0000256" key="2">
    <source>
        <dbReference type="ARBA" id="ARBA00023125"/>
    </source>
</evidence>
<proteinExistence type="predicted"/>
<evidence type="ECO:0000256" key="1">
    <source>
        <dbReference type="ARBA" id="ARBA00023015"/>
    </source>
</evidence>
<feature type="domain" description="HTH araC/xylS-type" evidence="4">
    <location>
        <begin position="234"/>
        <end position="334"/>
    </location>
</feature>
<dbReference type="SMART" id="SM00342">
    <property type="entry name" value="HTH_ARAC"/>
    <property type="match status" value="1"/>
</dbReference>
<gene>
    <name evidence="5" type="ORF">AB4875_14790</name>
</gene>
<dbReference type="InterPro" id="IPR018060">
    <property type="entry name" value="HTH_AraC"/>
</dbReference>
<dbReference type="Pfam" id="PF12625">
    <property type="entry name" value="Arabinose_bd"/>
    <property type="match status" value="1"/>
</dbReference>
<dbReference type="SUPFAM" id="SSF46689">
    <property type="entry name" value="Homeodomain-like"/>
    <property type="match status" value="1"/>
</dbReference>
<dbReference type="PANTHER" id="PTHR47894">
    <property type="entry name" value="HTH-TYPE TRANSCRIPTIONAL REGULATOR GADX"/>
    <property type="match status" value="1"/>
</dbReference>
<evidence type="ECO:0000256" key="3">
    <source>
        <dbReference type="ARBA" id="ARBA00023163"/>
    </source>
</evidence>
<dbReference type="InterPro" id="IPR009057">
    <property type="entry name" value="Homeodomain-like_sf"/>
</dbReference>